<dbReference type="InterPro" id="IPR036388">
    <property type="entry name" value="WH-like_DNA-bd_sf"/>
</dbReference>
<gene>
    <name evidence="5" type="ORF">FJM67_14125</name>
</gene>
<dbReference type="InterPro" id="IPR036390">
    <property type="entry name" value="WH_DNA-bd_sf"/>
</dbReference>
<dbReference type="Proteomes" id="UP000315901">
    <property type="component" value="Unassembled WGS sequence"/>
</dbReference>
<name>A0A501WEA1_9GAMM</name>
<dbReference type="GO" id="GO:0006355">
    <property type="term" value="P:regulation of DNA-templated transcription"/>
    <property type="evidence" value="ECO:0007669"/>
    <property type="project" value="UniProtKB-ARBA"/>
</dbReference>
<dbReference type="Pfam" id="PF01037">
    <property type="entry name" value="AsnC_trans_reg"/>
    <property type="match status" value="1"/>
</dbReference>
<evidence type="ECO:0000256" key="2">
    <source>
        <dbReference type="ARBA" id="ARBA00023125"/>
    </source>
</evidence>
<dbReference type="PANTHER" id="PTHR30154:SF34">
    <property type="entry name" value="TRANSCRIPTIONAL REGULATOR AZLB"/>
    <property type="match status" value="1"/>
</dbReference>
<protein>
    <submittedName>
        <fullName evidence="5">Lrp/AsnC family transcriptional regulator</fullName>
    </submittedName>
</protein>
<dbReference type="SMART" id="SM00344">
    <property type="entry name" value="HTH_ASNC"/>
    <property type="match status" value="1"/>
</dbReference>
<dbReference type="SUPFAM" id="SSF46785">
    <property type="entry name" value="Winged helix' DNA-binding domain"/>
    <property type="match status" value="1"/>
</dbReference>
<dbReference type="PROSITE" id="PS00519">
    <property type="entry name" value="HTH_ASNC_1"/>
    <property type="match status" value="1"/>
</dbReference>
<dbReference type="AlphaFoldDB" id="A0A501WEA1"/>
<dbReference type="InterPro" id="IPR019888">
    <property type="entry name" value="Tscrpt_reg_AsnC-like"/>
</dbReference>
<dbReference type="GO" id="GO:0005829">
    <property type="term" value="C:cytosol"/>
    <property type="evidence" value="ECO:0007669"/>
    <property type="project" value="TreeGrafter"/>
</dbReference>
<keyword evidence="2" id="KW-0238">DNA-binding</keyword>
<dbReference type="GO" id="GO:0043200">
    <property type="term" value="P:response to amino acid"/>
    <property type="evidence" value="ECO:0007669"/>
    <property type="project" value="TreeGrafter"/>
</dbReference>
<accession>A0A501WEA1</accession>
<dbReference type="Gene3D" id="1.10.10.10">
    <property type="entry name" value="Winged helix-like DNA-binding domain superfamily/Winged helix DNA-binding domain"/>
    <property type="match status" value="1"/>
</dbReference>
<dbReference type="SUPFAM" id="SSF54909">
    <property type="entry name" value="Dimeric alpha+beta barrel"/>
    <property type="match status" value="1"/>
</dbReference>
<proteinExistence type="predicted"/>
<reference evidence="5 6" key="1">
    <citation type="submission" date="2019-06" db="EMBL/GenBank/DDBJ databases">
        <title>A novel bacterium of genus Marinomonas, isolated from coastal sand.</title>
        <authorList>
            <person name="Huang H."/>
            <person name="Mo K."/>
            <person name="Hu Y."/>
        </authorList>
    </citation>
    <scope>NUCLEOTIDE SEQUENCE [LARGE SCALE GENOMIC DNA]</scope>
    <source>
        <strain evidence="5 6">HB171799</strain>
    </source>
</reference>
<feature type="domain" description="HTH asnC-type" evidence="4">
    <location>
        <begin position="1"/>
        <end position="62"/>
    </location>
</feature>
<dbReference type="OrthoDB" id="5476at2"/>
<dbReference type="InterPro" id="IPR011008">
    <property type="entry name" value="Dimeric_a/b-barrel"/>
</dbReference>
<dbReference type="InterPro" id="IPR011991">
    <property type="entry name" value="ArsR-like_HTH"/>
</dbReference>
<comment type="caution">
    <text evidence="5">The sequence shown here is derived from an EMBL/GenBank/DDBJ whole genome shotgun (WGS) entry which is preliminary data.</text>
</comment>
<keyword evidence="1" id="KW-0805">Transcription regulation</keyword>
<organism evidence="5 6">
    <name type="scientific">Maribrevibacterium harenarium</name>
    <dbReference type="NCBI Taxonomy" id="2589817"/>
    <lineage>
        <taxon>Bacteria</taxon>
        <taxon>Pseudomonadati</taxon>
        <taxon>Pseudomonadota</taxon>
        <taxon>Gammaproteobacteria</taxon>
        <taxon>Oceanospirillales</taxon>
        <taxon>Oceanospirillaceae</taxon>
        <taxon>Maribrevibacterium</taxon>
    </lineage>
</organism>
<keyword evidence="6" id="KW-1185">Reference proteome</keyword>
<dbReference type="PRINTS" id="PR00033">
    <property type="entry name" value="HTHASNC"/>
</dbReference>
<evidence type="ECO:0000313" key="5">
    <source>
        <dbReference type="EMBL" id="TPE47738.1"/>
    </source>
</evidence>
<dbReference type="FunFam" id="1.10.10.10:FF:000186">
    <property type="entry name" value="AsnC family transcriptional regulator"/>
    <property type="match status" value="1"/>
</dbReference>
<dbReference type="PANTHER" id="PTHR30154">
    <property type="entry name" value="LEUCINE-RESPONSIVE REGULATORY PROTEIN"/>
    <property type="match status" value="1"/>
</dbReference>
<sequence length="138" mass="15685">MDRYDKNIIALLIEDARQSVSDISRKVNLSRSAVTERIKRLEEKGIIKGYHASVHMDATSSVAAYFSLTFRPIQRDLIEPLVKALPEIRSAHFISGDLDLILLVEAENMARLTAIRVEMDTWPYIEKVTTHMCLCPAK</sequence>
<dbReference type="CDD" id="cd00090">
    <property type="entry name" value="HTH_ARSR"/>
    <property type="match status" value="1"/>
</dbReference>
<evidence type="ECO:0000313" key="6">
    <source>
        <dbReference type="Proteomes" id="UP000315901"/>
    </source>
</evidence>
<dbReference type="EMBL" id="VFRR01000039">
    <property type="protein sequence ID" value="TPE47738.1"/>
    <property type="molecule type" value="Genomic_DNA"/>
</dbReference>
<keyword evidence="3" id="KW-0804">Transcription</keyword>
<dbReference type="InterPro" id="IPR019885">
    <property type="entry name" value="Tscrpt_reg_HTH_AsnC-type_CS"/>
</dbReference>
<dbReference type="InterPro" id="IPR019887">
    <property type="entry name" value="Tscrpt_reg_AsnC/Lrp_C"/>
</dbReference>
<evidence type="ECO:0000256" key="1">
    <source>
        <dbReference type="ARBA" id="ARBA00023015"/>
    </source>
</evidence>
<dbReference type="Gene3D" id="3.30.70.920">
    <property type="match status" value="1"/>
</dbReference>
<dbReference type="RefSeq" id="WP_140590548.1">
    <property type="nucleotide sequence ID" value="NZ_VFRR01000039.1"/>
</dbReference>
<dbReference type="Pfam" id="PF13412">
    <property type="entry name" value="HTH_24"/>
    <property type="match status" value="1"/>
</dbReference>
<dbReference type="InterPro" id="IPR000485">
    <property type="entry name" value="AsnC-type_HTH_dom"/>
</dbReference>
<evidence type="ECO:0000259" key="4">
    <source>
        <dbReference type="PROSITE" id="PS50956"/>
    </source>
</evidence>
<evidence type="ECO:0000256" key="3">
    <source>
        <dbReference type="ARBA" id="ARBA00023163"/>
    </source>
</evidence>
<dbReference type="GO" id="GO:0043565">
    <property type="term" value="F:sequence-specific DNA binding"/>
    <property type="evidence" value="ECO:0007669"/>
    <property type="project" value="InterPro"/>
</dbReference>
<dbReference type="PROSITE" id="PS50956">
    <property type="entry name" value="HTH_ASNC_2"/>
    <property type="match status" value="1"/>
</dbReference>